<evidence type="ECO:0000313" key="1">
    <source>
        <dbReference type="EMBL" id="HJA98559.1"/>
    </source>
</evidence>
<dbReference type="SUPFAM" id="SSF103515">
    <property type="entry name" value="Autotransporter"/>
    <property type="match status" value="1"/>
</dbReference>
<comment type="caution">
    <text evidence="1">The sequence shown here is derived from an EMBL/GenBank/DDBJ whole genome shotgun (WGS) entry which is preliminary data.</text>
</comment>
<reference evidence="1" key="1">
    <citation type="journal article" date="2021" name="PeerJ">
        <title>Extensive microbial diversity within the chicken gut microbiome revealed by metagenomics and culture.</title>
        <authorList>
            <person name="Gilroy R."/>
            <person name="Ravi A."/>
            <person name="Getino M."/>
            <person name="Pursley I."/>
            <person name="Horton D.L."/>
            <person name="Alikhan N.F."/>
            <person name="Baker D."/>
            <person name="Gharbi K."/>
            <person name="Hall N."/>
            <person name="Watson M."/>
            <person name="Adriaenssens E.M."/>
            <person name="Foster-Nyarko E."/>
            <person name="Jarju S."/>
            <person name="Secka A."/>
            <person name="Antonio M."/>
            <person name="Oren A."/>
            <person name="Chaudhuri R.R."/>
            <person name="La Ragione R."/>
            <person name="Hildebrand F."/>
            <person name="Pallen M.J."/>
        </authorList>
    </citation>
    <scope>NUCLEOTIDE SEQUENCE</scope>
    <source>
        <strain evidence="1">CHK169-11906</strain>
    </source>
</reference>
<dbReference type="Gene3D" id="3.30.1330.60">
    <property type="entry name" value="OmpA-like domain"/>
    <property type="match status" value="1"/>
</dbReference>
<sequence length="454" mass="51429">MRECYKILLYAILLTGITPLWGQESADSLSVYFRYGCAVVEPSLRENCRTIETIENLLRESEADSSRRCVEMRLEGGASPDGTTAANMRLSRKRVFSMLDYLRGRISVPDSLISVRAVGVDWNGLVLSVEKDTLCPARAEVLDILYHTPEWIYDARNRIVDGRKRRLMQLHGGVPYNYLREKFFPDLRKVSIVLRYEPAVTDLQEEYPGFLAVSSDASETAEPERVESCVRLPEVSSESPSVSTVDAGTVPLCETSPVESPTSSDSVVTERNVLLESTGRAIPPLHRMAIKTNLLYDALLMPSLEVEYRIDDRWSVAVEGSVAWWSKNRTHKYYQIATIVPEGRYWFGVKKPWHGHYVGVFVGGSWYDLENGARGYKGEFFMTGISYGYMFPVGRSLSLEAGLGVGFLRTSYEEYLPIDGHYVYQQTSRTNWFGPVRLKLALVWCLWNQNKAGK</sequence>
<accession>A0A9D2L3V8</accession>
<name>A0A9D2L3V8_9BACT</name>
<gene>
    <name evidence="1" type="ORF">H9779_03030</name>
</gene>
<protein>
    <submittedName>
        <fullName evidence="1">DUF3575 domain-containing protein</fullName>
    </submittedName>
</protein>
<reference evidence="1" key="2">
    <citation type="submission" date="2021-04" db="EMBL/GenBank/DDBJ databases">
        <authorList>
            <person name="Gilroy R."/>
        </authorList>
    </citation>
    <scope>NUCLEOTIDE SEQUENCE</scope>
    <source>
        <strain evidence="1">CHK169-11906</strain>
    </source>
</reference>
<organism evidence="1 2">
    <name type="scientific">Candidatus Alistipes avicola</name>
    <dbReference type="NCBI Taxonomy" id="2838432"/>
    <lineage>
        <taxon>Bacteria</taxon>
        <taxon>Pseudomonadati</taxon>
        <taxon>Bacteroidota</taxon>
        <taxon>Bacteroidia</taxon>
        <taxon>Bacteroidales</taxon>
        <taxon>Rikenellaceae</taxon>
        <taxon>Alistipes</taxon>
    </lineage>
</organism>
<dbReference type="EMBL" id="DWYR01000009">
    <property type="protein sequence ID" value="HJA98559.1"/>
    <property type="molecule type" value="Genomic_DNA"/>
</dbReference>
<dbReference type="InterPro" id="IPR036709">
    <property type="entry name" value="Autotransporte_beta_dom_sf"/>
</dbReference>
<dbReference type="Pfam" id="PF12099">
    <property type="entry name" value="DUF3575"/>
    <property type="match status" value="1"/>
</dbReference>
<dbReference type="InterPro" id="IPR036737">
    <property type="entry name" value="OmpA-like_sf"/>
</dbReference>
<dbReference type="AlphaFoldDB" id="A0A9D2L3V8"/>
<dbReference type="Proteomes" id="UP000824259">
    <property type="component" value="Unassembled WGS sequence"/>
</dbReference>
<dbReference type="SUPFAM" id="SSF103088">
    <property type="entry name" value="OmpA-like"/>
    <property type="match status" value="1"/>
</dbReference>
<proteinExistence type="predicted"/>
<dbReference type="InterPro" id="IPR021958">
    <property type="entry name" value="DUF3575"/>
</dbReference>
<evidence type="ECO:0000313" key="2">
    <source>
        <dbReference type="Proteomes" id="UP000824259"/>
    </source>
</evidence>